<evidence type="ECO:0000259" key="4">
    <source>
        <dbReference type="Pfam" id="PF00248"/>
    </source>
</evidence>
<dbReference type="Gene3D" id="3.20.20.100">
    <property type="entry name" value="NADP-dependent oxidoreductase domain"/>
    <property type="match status" value="1"/>
</dbReference>
<evidence type="ECO:0000313" key="5">
    <source>
        <dbReference type="EMBL" id="OEJ73443.1"/>
    </source>
</evidence>
<dbReference type="PANTHER" id="PTHR43150">
    <property type="entry name" value="HYPERKINETIC, ISOFORM M"/>
    <property type="match status" value="1"/>
</dbReference>
<dbReference type="FunFam" id="3.20.20.100:FF:000004">
    <property type="entry name" value="Oxidoreductase, aldo/keto reductase"/>
    <property type="match status" value="1"/>
</dbReference>
<dbReference type="CDD" id="cd19074">
    <property type="entry name" value="Aldo_ket_red_shaker-like"/>
    <property type="match status" value="1"/>
</dbReference>
<dbReference type="AlphaFoldDB" id="A0A1E5QGJ5"/>
<sequence length="327" mass="35967">MEYRHLGKHGLRVSEICLGSWLTYGGATAADTARSCIEQAYSLGINFFDTANVYAAGEAEKIVGQVLQQYPRESYVIATKVYFPMGKGPNDRGLSRKHILEQCDASLKRLGLDYIDLYQAHRYDPTVPLAETLMAFDFLVKQGKILYYGVSEWSAGQLAHASDLARLANLAPLASNQPRYNLLDRTIEPEILPLCQREGIGIINYSPLAQGLLTGKYKPGQPLPDGSRASDPKQNMFLNNGNLEREQLLKVQRLLPIAEQEGLSLSQLALAWCLRQRELSSTIIGASQPLQVRENAGASGVELSATTLQRINEILETTASDRATVGA</sequence>
<dbReference type="STRING" id="1781255.BH720_19620"/>
<organism evidence="5">
    <name type="scientific">Desertifilum tharense IPPAS B-1220</name>
    <dbReference type="NCBI Taxonomy" id="1781255"/>
    <lineage>
        <taxon>Bacteria</taxon>
        <taxon>Bacillati</taxon>
        <taxon>Cyanobacteriota</taxon>
        <taxon>Cyanophyceae</taxon>
        <taxon>Desertifilales</taxon>
        <taxon>Desertifilaceae</taxon>
        <taxon>Desertifilum</taxon>
    </lineage>
</organism>
<dbReference type="SUPFAM" id="SSF51430">
    <property type="entry name" value="NAD(P)-linked oxidoreductase"/>
    <property type="match status" value="1"/>
</dbReference>
<evidence type="ECO:0000256" key="1">
    <source>
        <dbReference type="ARBA" id="ARBA00006515"/>
    </source>
</evidence>
<keyword evidence="5" id="KW-0406">Ion transport</keyword>
<accession>A0A1E5QGJ5</accession>
<comment type="caution">
    <text evidence="5">The sequence shown here is derived from an EMBL/GenBank/DDBJ whole genome shotgun (WGS) entry which is preliminary data.</text>
</comment>
<dbReference type="EMBL" id="MJGC01000088">
    <property type="protein sequence ID" value="OEJ73443.1"/>
    <property type="molecule type" value="Genomic_DNA"/>
</dbReference>
<dbReference type="PRINTS" id="PR01577">
    <property type="entry name" value="KCNABCHANNEL"/>
</dbReference>
<name>A0A1E5QGJ5_9CYAN</name>
<feature type="domain" description="NADP-dependent oxidoreductase" evidence="4">
    <location>
        <begin position="15"/>
        <end position="315"/>
    </location>
</feature>
<dbReference type="InterPro" id="IPR023210">
    <property type="entry name" value="NADP_OxRdtase_dom"/>
</dbReference>
<dbReference type="GO" id="GO:0034220">
    <property type="term" value="P:monoatomic ion transmembrane transport"/>
    <property type="evidence" value="ECO:0007669"/>
    <property type="project" value="UniProtKB-KW"/>
</dbReference>
<keyword evidence="5" id="KW-0407">Ion channel</keyword>
<keyword evidence="5" id="KW-0813">Transport</keyword>
<dbReference type="InterPro" id="IPR005399">
    <property type="entry name" value="K_chnl_volt-dep_bsu_KCNAB-rel"/>
</dbReference>
<evidence type="ECO:0000256" key="3">
    <source>
        <dbReference type="ARBA" id="ARBA00023002"/>
    </source>
</evidence>
<proteinExistence type="inferred from homology"/>
<evidence type="ECO:0000256" key="2">
    <source>
        <dbReference type="ARBA" id="ARBA00022857"/>
    </source>
</evidence>
<dbReference type="GO" id="GO:0005829">
    <property type="term" value="C:cytosol"/>
    <property type="evidence" value="ECO:0007669"/>
    <property type="project" value="UniProtKB-ARBA"/>
</dbReference>
<dbReference type="RefSeq" id="WP_069968914.1">
    <property type="nucleotide sequence ID" value="NZ_CM124774.1"/>
</dbReference>
<dbReference type="InterPro" id="IPR036812">
    <property type="entry name" value="NAD(P)_OxRdtase_dom_sf"/>
</dbReference>
<protein>
    <submittedName>
        <fullName evidence="5">Voltage-gated potassium channel</fullName>
    </submittedName>
</protein>
<dbReference type="GO" id="GO:0016491">
    <property type="term" value="F:oxidoreductase activity"/>
    <property type="evidence" value="ECO:0007669"/>
    <property type="project" value="UniProtKB-KW"/>
</dbReference>
<gene>
    <name evidence="5" type="ORF">BH720_19620</name>
</gene>
<dbReference type="Pfam" id="PF00248">
    <property type="entry name" value="Aldo_ket_red"/>
    <property type="match status" value="1"/>
</dbReference>
<dbReference type="PANTHER" id="PTHR43150:SF2">
    <property type="entry name" value="HYPERKINETIC, ISOFORM M"/>
    <property type="match status" value="1"/>
</dbReference>
<keyword evidence="3" id="KW-0560">Oxidoreductase</keyword>
<reference evidence="5" key="1">
    <citation type="submission" date="2016-09" db="EMBL/GenBank/DDBJ databases">
        <title>Draft genome of thermotolerant cyanobacterium Desertifilum sp. strain IPPAS B-1220.</title>
        <authorList>
            <person name="Sinetova M.A."/>
            <person name="Bolakhan K."/>
            <person name="Zayadan B.K."/>
            <person name="Mironov K.S."/>
            <person name="Ustinova V."/>
            <person name="Kupriyanova E.V."/>
            <person name="Sidorov R.A."/>
            <person name="Skrypnik A.N."/>
            <person name="Gogoleva N.E."/>
            <person name="Gogolev Y.V."/>
            <person name="Los D.A."/>
        </authorList>
    </citation>
    <scope>NUCLEOTIDE SEQUENCE [LARGE SCALE GENOMIC DNA]</scope>
    <source>
        <strain evidence="5">IPPAS B-1220</strain>
    </source>
</reference>
<keyword evidence="2" id="KW-0521">NADP</keyword>
<dbReference type="OrthoDB" id="9809990at2"/>
<comment type="similarity">
    <text evidence="1">Belongs to the shaker potassium channel beta subunit family.</text>
</comment>